<evidence type="ECO:0000313" key="2">
    <source>
        <dbReference type="Proteomes" id="UP001500880"/>
    </source>
</evidence>
<protein>
    <recommendedName>
        <fullName evidence="3">CAP-associated domain-containing protein</fullName>
    </recommendedName>
</protein>
<reference evidence="1 2" key="1">
    <citation type="journal article" date="2019" name="Int. J. Syst. Evol. Microbiol.">
        <title>The Global Catalogue of Microorganisms (GCM) 10K type strain sequencing project: providing services to taxonomists for standard genome sequencing and annotation.</title>
        <authorList>
            <consortium name="The Broad Institute Genomics Platform"/>
            <consortium name="The Broad Institute Genome Sequencing Center for Infectious Disease"/>
            <person name="Wu L."/>
            <person name="Ma J."/>
        </authorList>
    </citation>
    <scope>NUCLEOTIDE SEQUENCE [LARGE SCALE GENOMIC DNA]</scope>
    <source>
        <strain evidence="1 2">JCM 12389</strain>
    </source>
</reference>
<name>A0ABN1AS87_9BACI</name>
<proteinExistence type="predicted"/>
<dbReference type="RefSeq" id="WP_343836991.1">
    <property type="nucleotide sequence ID" value="NZ_BAAADO010000001.1"/>
</dbReference>
<accession>A0ABN1AS87</accession>
<sequence>MKKISNFFLIILILSLLIVNFDDPKQKVIKYFPFDEDIKFTDHSTNLSLISQTDEDSYKLQWDIQSNLEQDIYLRQDVSLLFVDGKLKGILNQWKEKANELKQETLLNGEDSSHYEAITLHHGELHYPDDVIKSIQKMSHDELYVIDSPHSPLESFKEPGNSNEKEWKKTLNRTKSQALNHYWNELMRHYELSSEDYLEIPLADLWQYQQKTLPTLTRKQTDQVIGQLWEGLYQNYIIGIKSHQDQEYNAINTYMPLILVDKKGKFIYVLFRDESGQNHRLIQRVPEFS</sequence>
<organism evidence="1 2">
    <name type="scientific">Salinibacillus aidingensis</name>
    <dbReference type="NCBI Taxonomy" id="237684"/>
    <lineage>
        <taxon>Bacteria</taxon>
        <taxon>Bacillati</taxon>
        <taxon>Bacillota</taxon>
        <taxon>Bacilli</taxon>
        <taxon>Bacillales</taxon>
        <taxon>Bacillaceae</taxon>
        <taxon>Salinibacillus</taxon>
    </lineage>
</organism>
<keyword evidence="2" id="KW-1185">Reference proteome</keyword>
<evidence type="ECO:0000313" key="1">
    <source>
        <dbReference type="EMBL" id="GAA0482407.1"/>
    </source>
</evidence>
<gene>
    <name evidence="1" type="ORF">GCM10008986_04090</name>
</gene>
<evidence type="ECO:0008006" key="3">
    <source>
        <dbReference type="Google" id="ProtNLM"/>
    </source>
</evidence>
<comment type="caution">
    <text evidence="1">The sequence shown here is derived from an EMBL/GenBank/DDBJ whole genome shotgun (WGS) entry which is preliminary data.</text>
</comment>
<dbReference type="Proteomes" id="UP001500880">
    <property type="component" value="Unassembled WGS sequence"/>
</dbReference>
<dbReference type="EMBL" id="BAAADO010000001">
    <property type="protein sequence ID" value="GAA0482407.1"/>
    <property type="molecule type" value="Genomic_DNA"/>
</dbReference>